<comment type="similarity">
    <text evidence="1 4">Belongs to the alpha-IPM synthase/homocitrate synthase family.</text>
</comment>
<feature type="domain" description="Pyruvate carboxyltransferase" evidence="5">
    <location>
        <begin position="1"/>
        <end position="250"/>
    </location>
</feature>
<sequence>MNLTDVTLREGDQMPGRSFTADEKIESAHALDDLGIPYIQPGFPVTGEKDQRVVSELAGTTDADIVALARALESDIDVALDTDADVVEIFVSASDKHLEHLLGMSRAEMLSMLGEAVDYIRAHDRPAHVTLADAFRTNHDQLCEIIATVPDAEFISLADSVGVRTPATVRQYLERLDGYINFDRLGVHFHDDMGCATANALTAYYAGVGKVDASIAGLGERAGNSALEEVIVACSIEHGDNLGIDSSKLVPICRSVLDTLGEEYGQSKAVLGAAIAEHESGIHTAAMLSDPATLESFDPELFGGQRRLVFGKPTGESSARHLLQRAGIDPDAETVTAYLDALAAKGPLDLEEALLLAEREHGE</sequence>
<dbReference type="GeneID" id="76199432"/>
<keyword evidence="2 4" id="KW-0808">Transferase</keyword>
<accession>A0ABD5YQT3</accession>
<reference evidence="6 7" key="1">
    <citation type="journal article" date="2019" name="Int. J. Syst. Evol. Microbiol.">
        <title>The Global Catalogue of Microorganisms (GCM) 10K type strain sequencing project: providing services to taxonomists for standard genome sequencing and annotation.</title>
        <authorList>
            <consortium name="The Broad Institute Genomics Platform"/>
            <consortium name="The Broad Institute Genome Sequencing Center for Infectious Disease"/>
            <person name="Wu L."/>
            <person name="Ma J."/>
        </authorList>
    </citation>
    <scope>NUCLEOTIDE SEQUENCE [LARGE SCALE GENOMIC DNA]</scope>
    <source>
        <strain evidence="6 7">RDMS1</strain>
    </source>
</reference>
<gene>
    <name evidence="6" type="ORF">ACFQL7_08350</name>
</gene>
<evidence type="ECO:0000256" key="2">
    <source>
        <dbReference type="ARBA" id="ARBA00022679"/>
    </source>
</evidence>
<dbReference type="InterPro" id="IPR013785">
    <property type="entry name" value="Aldolase_TIM"/>
</dbReference>
<dbReference type="InterPro" id="IPR002034">
    <property type="entry name" value="AIPM/Hcit_synth_CS"/>
</dbReference>
<dbReference type="PROSITE" id="PS00815">
    <property type="entry name" value="AIPM_HOMOCIT_SYNTH_1"/>
    <property type="match status" value="1"/>
</dbReference>
<protein>
    <submittedName>
        <fullName evidence="6">LeuA family protein</fullName>
    </submittedName>
</protein>
<comment type="catalytic activity">
    <reaction evidence="3">
        <text>acetyl-CoA + 2-oxoglutarate + H2O = (2R)-homocitrate + CoA + H(+)</text>
        <dbReference type="Rhea" id="RHEA:12929"/>
        <dbReference type="ChEBI" id="CHEBI:15377"/>
        <dbReference type="ChEBI" id="CHEBI:15378"/>
        <dbReference type="ChEBI" id="CHEBI:16810"/>
        <dbReference type="ChEBI" id="CHEBI:57287"/>
        <dbReference type="ChEBI" id="CHEBI:57288"/>
        <dbReference type="ChEBI" id="CHEBI:58884"/>
        <dbReference type="EC" id="2.3.3.14"/>
    </reaction>
    <physiologicalReaction direction="left-to-right" evidence="3">
        <dbReference type="Rhea" id="RHEA:12930"/>
    </physiologicalReaction>
</comment>
<dbReference type="Pfam" id="PF22617">
    <property type="entry name" value="HCS_D2"/>
    <property type="match status" value="1"/>
</dbReference>
<dbReference type="Gene3D" id="1.10.238.260">
    <property type="match status" value="1"/>
</dbReference>
<dbReference type="PANTHER" id="PTHR42880">
    <property type="entry name" value="HOMOCITRATE SYNTHASE"/>
    <property type="match status" value="1"/>
</dbReference>
<dbReference type="PROSITE" id="PS00816">
    <property type="entry name" value="AIPM_HOMOCIT_SYNTH_2"/>
    <property type="match status" value="1"/>
</dbReference>
<dbReference type="GO" id="GO:0004410">
    <property type="term" value="F:homocitrate synthase activity"/>
    <property type="evidence" value="ECO:0007669"/>
    <property type="project" value="UniProtKB-EC"/>
</dbReference>
<dbReference type="SUPFAM" id="SSF51569">
    <property type="entry name" value="Aldolase"/>
    <property type="match status" value="1"/>
</dbReference>
<dbReference type="RefSeq" id="WP_264554721.1">
    <property type="nucleotide sequence ID" value="NZ_CP109979.1"/>
</dbReference>
<dbReference type="AlphaFoldDB" id="A0ABD5YQT3"/>
<dbReference type="InterPro" id="IPR000891">
    <property type="entry name" value="PYR_CT"/>
</dbReference>
<comment type="caution">
    <text evidence="6">The sequence shown here is derived from an EMBL/GenBank/DDBJ whole genome shotgun (WGS) entry which is preliminary data.</text>
</comment>
<evidence type="ECO:0000256" key="1">
    <source>
        <dbReference type="ARBA" id="ARBA00006154"/>
    </source>
</evidence>
<dbReference type="EMBL" id="JBHTAX010000001">
    <property type="protein sequence ID" value="MFC7189865.1"/>
    <property type="molecule type" value="Genomic_DNA"/>
</dbReference>
<dbReference type="Gene3D" id="3.20.20.70">
    <property type="entry name" value="Aldolase class I"/>
    <property type="match status" value="1"/>
</dbReference>
<dbReference type="PANTHER" id="PTHR42880:SF1">
    <property type="entry name" value="ISOPROPYLMALATE_HOMOCITRATE_CITRAMALATE SYNTHASE FAMILY PROTEIN"/>
    <property type="match status" value="1"/>
</dbReference>
<keyword evidence="7" id="KW-1185">Reference proteome</keyword>
<proteinExistence type="inferred from homology"/>
<evidence type="ECO:0000256" key="3">
    <source>
        <dbReference type="ARBA" id="ARBA00048363"/>
    </source>
</evidence>
<evidence type="ECO:0000313" key="7">
    <source>
        <dbReference type="Proteomes" id="UP001596417"/>
    </source>
</evidence>
<dbReference type="PROSITE" id="PS50991">
    <property type="entry name" value="PYR_CT"/>
    <property type="match status" value="1"/>
</dbReference>
<evidence type="ECO:0000313" key="6">
    <source>
        <dbReference type="EMBL" id="MFC7189865.1"/>
    </source>
</evidence>
<organism evidence="6 7">
    <name type="scientific">Halocatena marina</name>
    <dbReference type="NCBI Taxonomy" id="2934937"/>
    <lineage>
        <taxon>Archaea</taxon>
        <taxon>Methanobacteriati</taxon>
        <taxon>Methanobacteriota</taxon>
        <taxon>Stenosarchaea group</taxon>
        <taxon>Halobacteria</taxon>
        <taxon>Halobacteriales</taxon>
        <taxon>Natronomonadaceae</taxon>
        <taxon>Halocatena</taxon>
    </lineage>
</organism>
<dbReference type="InterPro" id="IPR054691">
    <property type="entry name" value="LeuA/HCS_post-cat"/>
</dbReference>
<name>A0ABD5YQT3_9EURY</name>
<dbReference type="GO" id="GO:0043436">
    <property type="term" value="P:oxoacid metabolic process"/>
    <property type="evidence" value="ECO:0007669"/>
    <property type="project" value="UniProtKB-ARBA"/>
</dbReference>
<dbReference type="Pfam" id="PF00682">
    <property type="entry name" value="HMGL-like"/>
    <property type="match status" value="1"/>
</dbReference>
<evidence type="ECO:0000256" key="4">
    <source>
        <dbReference type="RuleBase" id="RU003523"/>
    </source>
</evidence>
<dbReference type="Proteomes" id="UP001596417">
    <property type="component" value="Unassembled WGS sequence"/>
</dbReference>
<evidence type="ECO:0000259" key="5">
    <source>
        <dbReference type="PROSITE" id="PS50991"/>
    </source>
</evidence>